<reference evidence="3" key="1">
    <citation type="submission" date="2015-09" db="EMBL/GenBank/DDBJ databases">
        <authorList>
            <person name="Rodrigo-Torres Lidia"/>
            <person name="Arahal R.David."/>
        </authorList>
    </citation>
    <scope>NUCLEOTIDE SEQUENCE [LARGE SCALE GENOMIC DNA]</scope>
    <source>
        <strain evidence="3">CECT 5114</strain>
    </source>
</reference>
<protein>
    <recommendedName>
        <fullName evidence="4">Tetratricopeptide repeat-like domain-containing protein</fullName>
    </recommendedName>
</protein>
<organism evidence="2 3">
    <name type="scientific">Cognatishimia activa</name>
    <dbReference type="NCBI Taxonomy" id="1715691"/>
    <lineage>
        <taxon>Bacteria</taxon>
        <taxon>Pseudomonadati</taxon>
        <taxon>Pseudomonadota</taxon>
        <taxon>Alphaproteobacteria</taxon>
        <taxon>Rhodobacterales</taxon>
        <taxon>Paracoccaceae</taxon>
        <taxon>Cognatishimia</taxon>
    </lineage>
</organism>
<keyword evidence="3" id="KW-1185">Reference proteome</keyword>
<dbReference type="AlphaFoldDB" id="A0A0N7MC04"/>
<evidence type="ECO:0008006" key="4">
    <source>
        <dbReference type="Google" id="ProtNLM"/>
    </source>
</evidence>
<gene>
    <name evidence="2" type="ORF">TA5114_02674</name>
</gene>
<name>A0A0N7MC04_9RHOB</name>
<feature type="transmembrane region" description="Helical" evidence="1">
    <location>
        <begin position="27"/>
        <end position="44"/>
    </location>
</feature>
<dbReference type="RefSeq" id="WP_058315840.1">
    <property type="nucleotide sequence ID" value="NZ_CYTO01000009.1"/>
</dbReference>
<dbReference type="OrthoDB" id="7173339at2"/>
<keyword evidence="1" id="KW-0812">Transmembrane</keyword>
<dbReference type="EMBL" id="CYUE01000020">
    <property type="protein sequence ID" value="CUK26856.1"/>
    <property type="molecule type" value="Genomic_DNA"/>
</dbReference>
<evidence type="ECO:0000313" key="3">
    <source>
        <dbReference type="Proteomes" id="UP000051184"/>
    </source>
</evidence>
<dbReference type="Proteomes" id="UP000051184">
    <property type="component" value="Unassembled WGS sequence"/>
</dbReference>
<accession>A0A0N7MC04</accession>
<dbReference type="STRING" id="1715691.TA5113_01507"/>
<proteinExistence type="predicted"/>
<keyword evidence="1" id="KW-0472">Membrane</keyword>
<evidence type="ECO:0000256" key="1">
    <source>
        <dbReference type="SAM" id="Phobius"/>
    </source>
</evidence>
<keyword evidence="1" id="KW-1133">Transmembrane helix</keyword>
<sequence length="226" mass="23863">MSDTDSFIDEVSEEVRRDQLYGVFRKYGWIAVSAVVLIVGGASFNEYRKAQTTAAAEATGDALLAALDENESSNRVQALGAATLEAPEAEVVRQFLLSAEQVNAGESAAAAKSLETFLNSAPETSQIYKDIAELKALVLAGDTISVEDRRARLETLANPGTPLALIASEQIALLDIETGNTDAAIERLQGLIVDAEASAGLRQRASQLIVALGGEPETLPSLATDQ</sequence>
<evidence type="ECO:0000313" key="2">
    <source>
        <dbReference type="EMBL" id="CUK26856.1"/>
    </source>
</evidence>